<feature type="transmembrane region" description="Helical" evidence="1">
    <location>
        <begin position="308"/>
        <end position="326"/>
    </location>
</feature>
<evidence type="ECO:0000313" key="3">
    <source>
        <dbReference type="Proteomes" id="UP000196649"/>
    </source>
</evidence>
<accession>A0A210P7N5</accession>
<feature type="transmembrane region" description="Helical" evidence="1">
    <location>
        <begin position="361"/>
        <end position="380"/>
    </location>
</feature>
<organism evidence="2 3">
    <name type="scientific">Companilactobacillus kimchii</name>
    <dbReference type="NCBI Taxonomy" id="2801452"/>
    <lineage>
        <taxon>Bacteria</taxon>
        <taxon>Bacillati</taxon>
        <taxon>Bacillota</taxon>
        <taxon>Bacilli</taxon>
        <taxon>Lactobacillales</taxon>
        <taxon>Lactobacillaceae</taxon>
        <taxon>Companilactobacillus</taxon>
    </lineage>
</organism>
<sequence>MKLNSTPGLHVDETNYMNEVISKVNFGTDIHGLKNPIYFASVWGQGQSILYAWIIVPVIKIFGFSLFMFRLPMAILTLTAIIAIVCSLYLSSPNKALPFLVTLSLVTTPWFLVSGRWVLDANVSPIFVILGLINFYLSTLEHPIKTKYYFLVLSSVFIALSAYGYVASWIYLPFLIITMALTTILKKWLSKKEVILWGILIFILVLPLMVFAFRVNIQHTNKFSKFLIFDLPYLQANRVSSLISFKGSLFKNSLMNIFSGTKQILTGSDKLPQNSSLPYGAILPFMLIFAIIGSLGKKELFSKNEIKFRIIILESLFTFIPGLMIIKPNYNHWNFLWFPLAILTGFGLYIVFNSIGKVGKLILITIPILVFGTFTFNNYLGIGNQKTVFNASSGSFANTQNINSMMDKYYSNNNLYIENLSGNFPIFRLVQHPINDSQYLKVQNKNRRIPYKIISAPTNRYGYLRDINNIAKSRKGDLAMVYRQNLGTYSKPLSNKSEWKFIKNAYFNHYPVMFFQKK</sequence>
<keyword evidence="1" id="KW-1133">Transmembrane helix</keyword>
<dbReference type="Proteomes" id="UP000196649">
    <property type="component" value="Unassembled WGS sequence"/>
</dbReference>
<feature type="transmembrane region" description="Helical" evidence="1">
    <location>
        <begin position="332"/>
        <end position="352"/>
    </location>
</feature>
<evidence type="ECO:0008006" key="4">
    <source>
        <dbReference type="Google" id="ProtNLM"/>
    </source>
</evidence>
<proteinExistence type="predicted"/>
<comment type="caution">
    <text evidence="2">The sequence shown here is derived from an EMBL/GenBank/DDBJ whole genome shotgun (WGS) entry which is preliminary data.</text>
</comment>
<feature type="transmembrane region" description="Helical" evidence="1">
    <location>
        <begin position="71"/>
        <end position="90"/>
    </location>
</feature>
<reference evidence="2 3" key="1">
    <citation type="submission" date="2017-03" db="EMBL/GenBank/DDBJ databases">
        <title>Genome sequence of Lactobacillus kimchii KACC 12383.</title>
        <authorList>
            <person name="Chun J."/>
        </authorList>
    </citation>
    <scope>NUCLEOTIDE SEQUENCE [LARGE SCALE GENOMIC DNA]</scope>
    <source>
        <strain evidence="2 3">KACC 12383</strain>
    </source>
</reference>
<evidence type="ECO:0000256" key="1">
    <source>
        <dbReference type="SAM" id="Phobius"/>
    </source>
</evidence>
<feature type="transmembrane region" description="Helical" evidence="1">
    <location>
        <begin position="118"/>
        <end position="137"/>
    </location>
</feature>
<keyword evidence="1" id="KW-0472">Membrane</keyword>
<protein>
    <recommendedName>
        <fullName evidence="4">Glycosyltransferase RgtA/B/C/D-like domain-containing protein</fullName>
    </recommendedName>
</protein>
<dbReference type="AlphaFoldDB" id="A0A210P7N5"/>
<feature type="transmembrane region" description="Helical" evidence="1">
    <location>
        <begin position="277"/>
        <end position="296"/>
    </location>
</feature>
<feature type="transmembrane region" description="Helical" evidence="1">
    <location>
        <begin position="149"/>
        <end position="182"/>
    </location>
</feature>
<feature type="transmembrane region" description="Helical" evidence="1">
    <location>
        <begin position="96"/>
        <end position="113"/>
    </location>
</feature>
<name>A0A210P7N5_9LACO</name>
<dbReference type="EMBL" id="MXAL01000009">
    <property type="protein sequence ID" value="OWF32497.1"/>
    <property type="molecule type" value="Genomic_DNA"/>
</dbReference>
<keyword evidence="1" id="KW-0812">Transmembrane</keyword>
<feature type="transmembrane region" description="Helical" evidence="1">
    <location>
        <begin position="194"/>
        <end position="217"/>
    </location>
</feature>
<gene>
    <name evidence="2" type="ORF">LKACC12383_02018</name>
</gene>
<evidence type="ECO:0000313" key="2">
    <source>
        <dbReference type="EMBL" id="OWF32497.1"/>
    </source>
</evidence>